<evidence type="ECO:0000256" key="9">
    <source>
        <dbReference type="ARBA" id="ARBA00023125"/>
    </source>
</evidence>
<dbReference type="PROSITE" id="PS00447">
    <property type="entry name" value="DNA_POLYMERASE_A"/>
    <property type="match status" value="1"/>
</dbReference>
<dbReference type="CDD" id="cd06140">
    <property type="entry name" value="DNA_polA_I_Bacillus_like_exo"/>
    <property type="match status" value="1"/>
</dbReference>
<evidence type="ECO:0000259" key="14">
    <source>
        <dbReference type="SMART" id="SM00475"/>
    </source>
</evidence>
<keyword evidence="13" id="KW-0269">Exonuclease</keyword>
<dbReference type="CDD" id="cd09898">
    <property type="entry name" value="H3TH_53EXO"/>
    <property type="match status" value="1"/>
</dbReference>
<dbReference type="InterPro" id="IPR036279">
    <property type="entry name" value="5-3_exonuclease_C_sf"/>
</dbReference>
<dbReference type="InterPro" id="IPR002421">
    <property type="entry name" value="5-3_exonuclease"/>
</dbReference>
<dbReference type="SUPFAM" id="SSF47807">
    <property type="entry name" value="5' to 3' exonuclease, C-terminal subdomain"/>
    <property type="match status" value="1"/>
</dbReference>
<dbReference type="InterPro" id="IPR020045">
    <property type="entry name" value="DNA_polI_H3TH"/>
</dbReference>
<dbReference type="SUPFAM" id="SSF88723">
    <property type="entry name" value="PIN domain-like"/>
    <property type="match status" value="1"/>
</dbReference>
<dbReference type="InterPro" id="IPR012337">
    <property type="entry name" value="RNaseH-like_sf"/>
</dbReference>
<name>A0A252F5Z5_9FIRM</name>
<dbReference type="Pfam" id="PF00476">
    <property type="entry name" value="DNA_pol_A"/>
    <property type="match status" value="1"/>
</dbReference>
<keyword evidence="7 13" id="KW-0227">DNA damage</keyword>
<dbReference type="GO" id="GO:0003887">
    <property type="term" value="F:DNA-directed DNA polymerase activity"/>
    <property type="evidence" value="ECO:0007669"/>
    <property type="project" value="UniProtKB-UniRule"/>
</dbReference>
<evidence type="ECO:0000256" key="4">
    <source>
        <dbReference type="ARBA" id="ARBA00022679"/>
    </source>
</evidence>
<dbReference type="SUPFAM" id="SSF53098">
    <property type="entry name" value="Ribonuclease H-like"/>
    <property type="match status" value="1"/>
</dbReference>
<dbReference type="InterPro" id="IPR036397">
    <property type="entry name" value="RNaseH_sf"/>
</dbReference>
<dbReference type="RefSeq" id="WP_087018636.1">
    <property type="nucleotide sequence ID" value="NZ_NHOC01000004.1"/>
</dbReference>
<comment type="caution">
    <text evidence="16">The sequence shown here is derived from an EMBL/GenBank/DDBJ whole genome shotgun (WGS) entry which is preliminary data.</text>
</comment>
<organism evidence="16 17">
    <name type="scientific">Butyricicoccus porcorum</name>
    <dbReference type="NCBI Taxonomy" id="1945634"/>
    <lineage>
        <taxon>Bacteria</taxon>
        <taxon>Bacillati</taxon>
        <taxon>Bacillota</taxon>
        <taxon>Clostridia</taxon>
        <taxon>Eubacteriales</taxon>
        <taxon>Butyricicoccaceae</taxon>
        <taxon>Butyricicoccus</taxon>
    </lineage>
</organism>
<dbReference type="PANTHER" id="PTHR10133:SF27">
    <property type="entry name" value="DNA POLYMERASE NU"/>
    <property type="match status" value="1"/>
</dbReference>
<evidence type="ECO:0000256" key="11">
    <source>
        <dbReference type="ARBA" id="ARBA00049244"/>
    </source>
</evidence>
<evidence type="ECO:0000256" key="1">
    <source>
        <dbReference type="ARBA" id="ARBA00007705"/>
    </source>
</evidence>
<dbReference type="EC" id="2.7.7.7" evidence="2 12"/>
<keyword evidence="13" id="KW-0540">Nuclease</keyword>
<dbReference type="Gene3D" id="1.10.150.20">
    <property type="entry name" value="5' to 3' exonuclease, C-terminal subdomain"/>
    <property type="match status" value="2"/>
</dbReference>
<dbReference type="EMBL" id="NHOC01000004">
    <property type="protein sequence ID" value="OUM21080.1"/>
    <property type="molecule type" value="Genomic_DNA"/>
</dbReference>
<dbReference type="GO" id="GO:0008409">
    <property type="term" value="F:5'-3' exonuclease activity"/>
    <property type="evidence" value="ECO:0007669"/>
    <property type="project" value="UniProtKB-UniRule"/>
</dbReference>
<dbReference type="InterPro" id="IPR029060">
    <property type="entry name" value="PIN-like_dom_sf"/>
</dbReference>
<keyword evidence="10 13" id="KW-0234">DNA repair</keyword>
<evidence type="ECO:0000256" key="8">
    <source>
        <dbReference type="ARBA" id="ARBA00022932"/>
    </source>
</evidence>
<dbReference type="CDD" id="cd08637">
    <property type="entry name" value="DNA_pol_A_pol_I_C"/>
    <property type="match status" value="1"/>
</dbReference>
<dbReference type="AlphaFoldDB" id="A0A252F5Z5"/>
<dbReference type="SMART" id="SM00482">
    <property type="entry name" value="POLAc"/>
    <property type="match status" value="1"/>
</dbReference>
<keyword evidence="6 13" id="KW-0235">DNA replication</keyword>
<dbReference type="FunFam" id="1.10.150.20:FF:000002">
    <property type="entry name" value="DNA polymerase I"/>
    <property type="match status" value="1"/>
</dbReference>
<dbReference type="PRINTS" id="PR00868">
    <property type="entry name" value="DNAPOLI"/>
</dbReference>
<dbReference type="NCBIfam" id="NF004397">
    <property type="entry name" value="PRK05755.1"/>
    <property type="match status" value="1"/>
</dbReference>
<dbReference type="SMART" id="SM00279">
    <property type="entry name" value="HhH2"/>
    <property type="match status" value="1"/>
</dbReference>
<dbReference type="SUPFAM" id="SSF56672">
    <property type="entry name" value="DNA/RNA polymerases"/>
    <property type="match status" value="1"/>
</dbReference>
<evidence type="ECO:0000256" key="5">
    <source>
        <dbReference type="ARBA" id="ARBA00022695"/>
    </source>
</evidence>
<dbReference type="Pfam" id="PF02739">
    <property type="entry name" value="5_3_exonuc_N"/>
    <property type="match status" value="1"/>
</dbReference>
<keyword evidence="9 13" id="KW-0238">DNA-binding</keyword>
<dbReference type="Gene3D" id="3.40.50.1010">
    <property type="entry name" value="5'-nuclease"/>
    <property type="match status" value="1"/>
</dbReference>
<evidence type="ECO:0000256" key="7">
    <source>
        <dbReference type="ARBA" id="ARBA00022763"/>
    </source>
</evidence>
<dbReference type="SMART" id="SM00475">
    <property type="entry name" value="53EXOc"/>
    <property type="match status" value="1"/>
</dbReference>
<dbReference type="InterPro" id="IPR019760">
    <property type="entry name" value="DNA-dir_DNA_pol_A_CS"/>
</dbReference>
<keyword evidence="4 13" id="KW-0808">Transferase</keyword>
<evidence type="ECO:0000256" key="10">
    <source>
        <dbReference type="ARBA" id="ARBA00023204"/>
    </source>
</evidence>
<evidence type="ECO:0000256" key="2">
    <source>
        <dbReference type="ARBA" id="ARBA00012417"/>
    </source>
</evidence>
<dbReference type="CDD" id="cd09859">
    <property type="entry name" value="PIN_53EXO"/>
    <property type="match status" value="1"/>
</dbReference>
<dbReference type="NCBIfam" id="TIGR00593">
    <property type="entry name" value="pola"/>
    <property type="match status" value="1"/>
</dbReference>
<dbReference type="OrthoDB" id="9806424at2"/>
<dbReference type="GO" id="GO:0003677">
    <property type="term" value="F:DNA binding"/>
    <property type="evidence" value="ECO:0007669"/>
    <property type="project" value="UniProtKB-UniRule"/>
</dbReference>
<evidence type="ECO:0000313" key="17">
    <source>
        <dbReference type="Proteomes" id="UP000194903"/>
    </source>
</evidence>
<evidence type="ECO:0000256" key="3">
    <source>
        <dbReference type="ARBA" id="ARBA00020311"/>
    </source>
</evidence>
<dbReference type="InterPro" id="IPR018320">
    <property type="entry name" value="DNA_polymerase_1"/>
</dbReference>
<dbReference type="GO" id="GO:0006261">
    <property type="term" value="P:DNA-templated DNA replication"/>
    <property type="evidence" value="ECO:0007669"/>
    <property type="project" value="UniProtKB-UniRule"/>
</dbReference>
<dbReference type="Gene3D" id="3.30.70.370">
    <property type="match status" value="1"/>
</dbReference>
<accession>A0A252F5Z5</accession>
<dbReference type="InterPro" id="IPR002298">
    <property type="entry name" value="DNA_polymerase_A"/>
</dbReference>
<dbReference type="InterPro" id="IPR008918">
    <property type="entry name" value="HhH2"/>
</dbReference>
<evidence type="ECO:0000256" key="12">
    <source>
        <dbReference type="NCBIfam" id="TIGR00593"/>
    </source>
</evidence>
<keyword evidence="5 13" id="KW-0548">Nucleotidyltransferase</keyword>
<dbReference type="PANTHER" id="PTHR10133">
    <property type="entry name" value="DNA POLYMERASE I"/>
    <property type="match status" value="1"/>
</dbReference>
<evidence type="ECO:0000313" key="16">
    <source>
        <dbReference type="EMBL" id="OUM21080.1"/>
    </source>
</evidence>
<dbReference type="Gene3D" id="3.30.420.10">
    <property type="entry name" value="Ribonuclease H-like superfamily/Ribonuclease H"/>
    <property type="match status" value="1"/>
</dbReference>
<gene>
    <name evidence="13" type="primary">polA</name>
    <name evidence="16" type="ORF">CBW42_05715</name>
</gene>
<comment type="subunit">
    <text evidence="13">Single-chain monomer with multiple functions.</text>
</comment>
<feature type="domain" description="DNA-directed DNA polymerase family A palm" evidence="15">
    <location>
        <begin position="634"/>
        <end position="840"/>
    </location>
</feature>
<evidence type="ECO:0000256" key="6">
    <source>
        <dbReference type="ARBA" id="ARBA00022705"/>
    </source>
</evidence>
<comment type="function">
    <text evidence="13">In addition to polymerase activity, this DNA polymerase exhibits 5'-3' exonuclease activity.</text>
</comment>
<dbReference type="GO" id="GO:0006302">
    <property type="term" value="P:double-strand break repair"/>
    <property type="evidence" value="ECO:0007669"/>
    <property type="project" value="TreeGrafter"/>
</dbReference>
<dbReference type="Proteomes" id="UP000194903">
    <property type="component" value="Unassembled WGS sequence"/>
</dbReference>
<feature type="domain" description="5'-3' exonuclease" evidence="14">
    <location>
        <begin position="1"/>
        <end position="261"/>
    </location>
</feature>
<protein>
    <recommendedName>
        <fullName evidence="3 12">DNA polymerase I</fullName>
        <ecNumber evidence="2 12">2.7.7.7</ecNumber>
    </recommendedName>
</protein>
<proteinExistence type="inferred from homology"/>
<keyword evidence="17" id="KW-1185">Reference proteome</keyword>
<keyword evidence="13" id="KW-0378">Hydrolase</keyword>
<comment type="similarity">
    <text evidence="1 13">Belongs to the DNA polymerase type-A family.</text>
</comment>
<evidence type="ECO:0000256" key="13">
    <source>
        <dbReference type="RuleBase" id="RU004460"/>
    </source>
</evidence>
<dbReference type="Gene3D" id="1.20.1060.10">
    <property type="entry name" value="Taq DNA Polymerase, Chain T, domain 4"/>
    <property type="match status" value="1"/>
</dbReference>
<dbReference type="InterPro" id="IPR020046">
    <property type="entry name" value="5-3_exonucl_a-hlix_arch_N"/>
</dbReference>
<dbReference type="InterPro" id="IPR043502">
    <property type="entry name" value="DNA/RNA_pol_sf"/>
</dbReference>
<dbReference type="FunFam" id="1.10.150.20:FF:000003">
    <property type="entry name" value="DNA polymerase I"/>
    <property type="match status" value="1"/>
</dbReference>
<sequence length="877" mass="97256">MKLMVIDGNSMLNRAFYGVRLMNNHEGLFTNAVYGFVATMLKLQGEHAPDRIVVCFDVREKTFRHKEYEAYKGTRKGMPDELAQQLPLIREVLDAMGIPRMEKPGFEADDLLGTLSRQANERGDTCMLVTGDKDSLQLIGGGTTVLLAVTRRGQTTTTEYTTEVFREQYGFDPIHMIDLKALMGDTSDNIPGVPGIGEKTAMGLIQKFGTVQAVYDNIDDPFIKKGQRTRLLEGRESAEQSLHLVTIVRDVPLETNVADLPPMQMDEEALYNLFTRLEFKNFITRLNLHAPEAVQQAAPEKSITCVAAESGEQLLAAIEGKDRIVLTAPQSLSALCVLVDDTAYLLSADQVGTQAWHALLEQLFSGAYPLIVHDGKPYLTALLEEGIEAADFAFDTALGAYLLNPTENGYGLEKTALGYLSRELPPASDYEADDAFSPLGGAETAGQTLCAHAAAVAQLEEIIRPKIDEEGMHELYYDIELPLEIVLASMQHDGFQADADALRTFGETLTTRIDELTTQIYEQAGREFNINSTKTLGTILFDELGLPVIKKTKNGYSTNIDVLEALQGYHPIVGMVIEYRQLTKLRSTYVDGLLKVIADDGRIHSTFQQMVTATGRLSSVNPNLQNIPVRQELGSELRHMFAAKDGCVLVDADYSQIELRVLAHIADDKTMIDAFHSGMDIHAVTASQVFHVPLDEVTPSMRRSSKAVNFGIVYGISAFSLANDIGVSVKQAGEYIDNYLAVYHGVRDYMERIKQQAKEDGYVCSMFGRRRYLPELKSKNFNIRSFGERAALNTPIQGTAADIIKIAMVRVYRRLKKEQLRSRLILQVHDELILETPEDEIEIAAKLLKEEMEAACALAAPLRADAAWGRDWYAAKG</sequence>
<dbReference type="Pfam" id="PF01367">
    <property type="entry name" value="5_3_exonuc"/>
    <property type="match status" value="1"/>
</dbReference>
<comment type="catalytic activity">
    <reaction evidence="11 13">
        <text>DNA(n) + a 2'-deoxyribonucleoside 5'-triphosphate = DNA(n+1) + diphosphate</text>
        <dbReference type="Rhea" id="RHEA:22508"/>
        <dbReference type="Rhea" id="RHEA-COMP:17339"/>
        <dbReference type="Rhea" id="RHEA-COMP:17340"/>
        <dbReference type="ChEBI" id="CHEBI:33019"/>
        <dbReference type="ChEBI" id="CHEBI:61560"/>
        <dbReference type="ChEBI" id="CHEBI:173112"/>
        <dbReference type="EC" id="2.7.7.7"/>
    </reaction>
</comment>
<keyword evidence="8 13" id="KW-0239">DNA-directed DNA polymerase</keyword>
<evidence type="ECO:0000259" key="15">
    <source>
        <dbReference type="SMART" id="SM00482"/>
    </source>
</evidence>
<dbReference type="FunFam" id="1.20.1060.10:FF:000001">
    <property type="entry name" value="DNA polymerase I"/>
    <property type="match status" value="1"/>
</dbReference>
<reference evidence="16 17" key="1">
    <citation type="submission" date="2017-05" db="EMBL/GenBank/DDBJ databases">
        <title>Butyricicoccus porcorum sp. nov. a butyrate-producing bacterium from the swine intestinal tract.</title>
        <authorList>
            <person name="Trachsel J."/>
            <person name="Humphrey S."/>
            <person name="Allen H.K."/>
        </authorList>
    </citation>
    <scope>NUCLEOTIDE SEQUENCE [LARGE SCALE GENOMIC DNA]</scope>
    <source>
        <strain evidence="16">BB10</strain>
    </source>
</reference>
<dbReference type="InterPro" id="IPR001098">
    <property type="entry name" value="DNA-dir_DNA_pol_A_palm_dom"/>
</dbReference>